<dbReference type="SUPFAM" id="SSF49785">
    <property type="entry name" value="Galactose-binding domain-like"/>
    <property type="match status" value="1"/>
</dbReference>
<dbReference type="EMBL" id="KN741942">
    <property type="protein sequence ID" value="KIH53146.1"/>
    <property type="molecule type" value="Genomic_DNA"/>
</dbReference>
<dbReference type="Proteomes" id="UP000054047">
    <property type="component" value="Unassembled WGS sequence"/>
</dbReference>
<evidence type="ECO:0000313" key="2">
    <source>
        <dbReference type="Proteomes" id="UP000054047"/>
    </source>
</evidence>
<name>A0A0C2G7X3_9BILA</name>
<dbReference type="AlphaFoldDB" id="A0A0C2G7X3"/>
<reference evidence="1 2" key="1">
    <citation type="submission" date="2013-12" db="EMBL/GenBank/DDBJ databases">
        <title>Draft genome of the parsitic nematode Ancylostoma duodenale.</title>
        <authorList>
            <person name="Mitreva M."/>
        </authorList>
    </citation>
    <scope>NUCLEOTIDE SEQUENCE [LARGE SCALE GENOMIC DNA]</scope>
    <source>
        <strain evidence="1 2">Zhejiang</strain>
    </source>
</reference>
<evidence type="ECO:0000313" key="1">
    <source>
        <dbReference type="EMBL" id="KIH53146.1"/>
    </source>
</evidence>
<keyword evidence="2" id="KW-1185">Reference proteome</keyword>
<sequence>MERTGVVTFFFGNGSSIYDSQAKLIAKLSMSQDCNGPLGLTNGRIRDDQLSASSSFDSDSTGPQHARWEFYGISSHVRQLSIRLRHLKPPYNGKAVQSLHFLAVSTEEDTIRENRSLLL</sequence>
<dbReference type="Gene3D" id="2.60.120.260">
    <property type="entry name" value="Galactose-binding domain-like"/>
    <property type="match status" value="1"/>
</dbReference>
<accession>A0A0C2G7X3</accession>
<protein>
    <submittedName>
        <fullName evidence="1">Uncharacterized protein</fullName>
    </submittedName>
</protein>
<proteinExistence type="predicted"/>
<dbReference type="InterPro" id="IPR008979">
    <property type="entry name" value="Galactose-bd-like_sf"/>
</dbReference>
<organism evidence="1 2">
    <name type="scientific">Ancylostoma duodenale</name>
    <dbReference type="NCBI Taxonomy" id="51022"/>
    <lineage>
        <taxon>Eukaryota</taxon>
        <taxon>Metazoa</taxon>
        <taxon>Ecdysozoa</taxon>
        <taxon>Nematoda</taxon>
        <taxon>Chromadorea</taxon>
        <taxon>Rhabditida</taxon>
        <taxon>Rhabditina</taxon>
        <taxon>Rhabditomorpha</taxon>
        <taxon>Strongyloidea</taxon>
        <taxon>Ancylostomatidae</taxon>
        <taxon>Ancylostomatinae</taxon>
        <taxon>Ancylostoma</taxon>
    </lineage>
</organism>
<gene>
    <name evidence="1" type="ORF">ANCDUO_16735</name>
</gene>